<evidence type="ECO:0000313" key="5">
    <source>
        <dbReference type="Proteomes" id="UP000235464"/>
    </source>
</evidence>
<dbReference type="AlphaFoldDB" id="A0A2N9B5S6"/>
<dbReference type="InterPro" id="IPR001451">
    <property type="entry name" value="Hexapep"/>
</dbReference>
<feature type="region of interest" description="Disordered" evidence="3">
    <location>
        <begin position="510"/>
        <end position="531"/>
    </location>
</feature>
<dbReference type="PANTHER" id="PTHR23416:SF23">
    <property type="entry name" value="ACETYLTRANSFERASE C18B11.09C-RELATED"/>
    <property type="match status" value="1"/>
</dbReference>
<gene>
    <name evidence="4" type="primary">lacA</name>
    <name evidence="4" type="ORF">SCNRRL3882_2173</name>
</gene>
<dbReference type="CDD" id="cd04647">
    <property type="entry name" value="LbH_MAT_like"/>
    <property type="match status" value="1"/>
</dbReference>
<dbReference type="InterPro" id="IPR051159">
    <property type="entry name" value="Hexapeptide_acetyltransf"/>
</dbReference>
<accession>A0A2N9B5S6</accession>
<keyword evidence="5" id="KW-1185">Reference proteome</keyword>
<organism evidence="4 5">
    <name type="scientific">Streptomyces chartreusis NRRL 3882</name>
    <dbReference type="NCBI Taxonomy" id="1079985"/>
    <lineage>
        <taxon>Bacteria</taxon>
        <taxon>Bacillati</taxon>
        <taxon>Actinomycetota</taxon>
        <taxon>Actinomycetes</taxon>
        <taxon>Kitasatosporales</taxon>
        <taxon>Streptomycetaceae</taxon>
        <taxon>Streptomyces</taxon>
    </lineage>
</organism>
<evidence type="ECO:0000256" key="2">
    <source>
        <dbReference type="ARBA" id="ARBA00022679"/>
    </source>
</evidence>
<dbReference type="Gene3D" id="2.160.10.10">
    <property type="entry name" value="Hexapeptide repeat proteins"/>
    <property type="match status" value="1"/>
</dbReference>
<dbReference type="RefSeq" id="WP_010044390.1">
    <property type="nucleotide sequence ID" value="NZ_LT962942.1"/>
</dbReference>
<protein>
    <submittedName>
        <fullName evidence="4">Galactoside O-acetyltransferase</fullName>
        <ecNumber evidence="4">2.3.1.18</ecNumber>
    </submittedName>
</protein>
<keyword evidence="2 4" id="KW-0808">Transferase</keyword>
<dbReference type="SUPFAM" id="SSF51161">
    <property type="entry name" value="Trimeric LpxA-like enzymes"/>
    <property type="match status" value="1"/>
</dbReference>
<reference evidence="5" key="1">
    <citation type="submission" date="2017-11" db="EMBL/GenBank/DDBJ databases">
        <authorList>
            <person name="Wibberg D."/>
        </authorList>
    </citation>
    <scope>NUCLEOTIDE SEQUENCE [LARGE SCALE GENOMIC DNA]</scope>
</reference>
<sequence length="575" mass="61277">MSQPQSDDDGLLDHCPWLYAEQASEGQRAAQEQRQKRLLGVAGAGAASVRLGEGCFVAETAAVYPEHLSLGDRSYIAAHAYVTGDIRTGADCTINPFTVVRGTVTLGNGVRVGAHSSLLGFNHGSAPDLPVHQQPVTSRGITVGDDVWIGSHVVVVDGVTIGDHCVIGAGAVVTKDLPAWTVAAGNPAHRIRDRRDPRRPATRSAAPHPAQERPALVGELSAFAAAARAQAAGLLDRCWQPDSGRYVDRPGAEPTVRAHCDAVEIAELLLGAAPPQLPAAEHTARLRALQDPVTGLVPEFGSAPPLPGPAGLPEDGASAYHVLCAGYALDLLGSSFAHPVHTVRTTTAEQLVGHLAGLPWSDRAWHAGAWVDSWATAAHWNLRLGTEAAVPGALEALFGWLHTHADPWTGMWGSPTLESGRLQMVNGYYRLTRGSFAQFGLPVPYAERVIDTVLDHARDARHFSPGRENACNVLDVIHPLWLCARQTTHRAEEARSWASAQLSTALRRWQPGRGFPFGPTPDGTGPGRDPGLQGTEMWLAIIWLLADLLGFADALGYRPRGIHRPEPAPPAVRTA</sequence>
<dbReference type="Proteomes" id="UP000235464">
    <property type="component" value="Chromosome I"/>
</dbReference>
<dbReference type="PANTHER" id="PTHR23416">
    <property type="entry name" value="SIALIC ACID SYNTHASE-RELATED"/>
    <property type="match status" value="1"/>
</dbReference>
<proteinExistence type="inferred from homology"/>
<keyword evidence="4" id="KW-0012">Acyltransferase</keyword>
<dbReference type="EMBL" id="LT963352">
    <property type="protein sequence ID" value="SOR78706.1"/>
    <property type="molecule type" value="Genomic_DNA"/>
</dbReference>
<name>A0A2N9B5S6_STRCX</name>
<feature type="region of interest" description="Disordered" evidence="3">
    <location>
        <begin position="188"/>
        <end position="212"/>
    </location>
</feature>
<dbReference type="EC" id="2.3.1.18" evidence="4"/>
<dbReference type="Pfam" id="PF00132">
    <property type="entry name" value="Hexapep"/>
    <property type="match status" value="1"/>
</dbReference>
<evidence type="ECO:0000256" key="3">
    <source>
        <dbReference type="SAM" id="MobiDB-lite"/>
    </source>
</evidence>
<dbReference type="InterPro" id="IPR011004">
    <property type="entry name" value="Trimer_LpxA-like_sf"/>
</dbReference>
<evidence type="ECO:0000256" key="1">
    <source>
        <dbReference type="ARBA" id="ARBA00007274"/>
    </source>
</evidence>
<comment type="similarity">
    <text evidence="1">Belongs to the transferase hexapeptide repeat family.</text>
</comment>
<dbReference type="GO" id="GO:0008870">
    <property type="term" value="F:galactoside O-acetyltransferase activity"/>
    <property type="evidence" value="ECO:0007669"/>
    <property type="project" value="UniProtKB-EC"/>
</dbReference>
<dbReference type="GO" id="GO:0005829">
    <property type="term" value="C:cytosol"/>
    <property type="evidence" value="ECO:0007669"/>
    <property type="project" value="TreeGrafter"/>
</dbReference>
<evidence type="ECO:0000313" key="4">
    <source>
        <dbReference type="EMBL" id="SOR78706.1"/>
    </source>
</evidence>
<feature type="compositionally biased region" description="Low complexity" evidence="3">
    <location>
        <begin position="511"/>
        <end position="531"/>
    </location>
</feature>